<feature type="region of interest" description="Disordered" evidence="1">
    <location>
        <begin position="204"/>
        <end position="248"/>
    </location>
</feature>
<name>A0A8H8NNJ4_9AGAM</name>
<protein>
    <submittedName>
        <fullName evidence="2">Dihydroxyacetone kinase</fullName>
    </submittedName>
</protein>
<dbReference type="GeneID" id="67027265"/>
<organism evidence="2 3">
    <name type="scientific">Rhizoctonia solani</name>
    <dbReference type="NCBI Taxonomy" id="456999"/>
    <lineage>
        <taxon>Eukaryota</taxon>
        <taxon>Fungi</taxon>
        <taxon>Dikarya</taxon>
        <taxon>Basidiomycota</taxon>
        <taxon>Agaricomycotina</taxon>
        <taxon>Agaricomycetes</taxon>
        <taxon>Cantharellales</taxon>
        <taxon>Ceratobasidiaceae</taxon>
        <taxon>Rhizoctonia</taxon>
    </lineage>
</organism>
<evidence type="ECO:0000313" key="2">
    <source>
        <dbReference type="EMBL" id="QRW16984.1"/>
    </source>
</evidence>
<keyword evidence="2" id="KW-0418">Kinase</keyword>
<sequence>MTKVMRHGGYRSKALSARQDLKVLSYINWGRVLHSRQLAADCPRTAHSTRTNPYIGLLISDMHTIARASSFASLPSGSNSALTYPYHHQPPPFGRSNHSQSAPSTPSEQFPPPVMPNFGPSIEVATAQPTTQPSPPSTPARGCLKAPSKEFTTKSEPEVQIISPTSGRHAPGIHAGAGDGSTRRRPNMKLERLPSSAIARIQLAEGVEPHAHGGKNATNSGGKGKCKERVPTPYVKSDKTGWLSDGEE</sequence>
<dbReference type="EMBL" id="CP059659">
    <property type="protein sequence ID" value="QRW16984.1"/>
    <property type="molecule type" value="Genomic_DNA"/>
</dbReference>
<accession>A0A8H8NNJ4</accession>
<evidence type="ECO:0000256" key="1">
    <source>
        <dbReference type="SAM" id="MobiDB-lite"/>
    </source>
</evidence>
<reference evidence="2" key="1">
    <citation type="submission" date="2020-05" db="EMBL/GenBank/DDBJ databases">
        <title>Evolutionary and genomic comparisons of hybrid uninucleate and nonhybrid Rhizoctonia fungi.</title>
        <authorList>
            <person name="Li C."/>
            <person name="Chen X."/>
        </authorList>
    </citation>
    <scope>NUCLEOTIDE SEQUENCE</scope>
    <source>
        <strain evidence="2">AG-1 IA</strain>
    </source>
</reference>
<feature type="compositionally biased region" description="Basic and acidic residues" evidence="1">
    <location>
        <begin position="147"/>
        <end position="157"/>
    </location>
</feature>
<dbReference type="Proteomes" id="UP000650533">
    <property type="component" value="Chromosome 2"/>
</dbReference>
<keyword evidence="2" id="KW-0808">Transferase</keyword>
<feature type="compositionally biased region" description="Polar residues" evidence="1">
    <location>
        <begin position="96"/>
        <end position="108"/>
    </location>
</feature>
<dbReference type="KEGG" id="rsx:RhiXN_04986"/>
<proteinExistence type="predicted"/>
<dbReference type="RefSeq" id="XP_043177221.1">
    <property type="nucleotide sequence ID" value="XM_043324802.1"/>
</dbReference>
<evidence type="ECO:0000313" key="3">
    <source>
        <dbReference type="Proteomes" id="UP000650533"/>
    </source>
</evidence>
<dbReference type="AlphaFoldDB" id="A0A8H8NNJ4"/>
<feature type="region of interest" description="Disordered" evidence="1">
    <location>
        <begin position="82"/>
        <end position="186"/>
    </location>
</feature>
<dbReference type="GO" id="GO:0016301">
    <property type="term" value="F:kinase activity"/>
    <property type="evidence" value="ECO:0007669"/>
    <property type="project" value="UniProtKB-KW"/>
</dbReference>
<gene>
    <name evidence="2" type="ORF">RhiXN_04986</name>
</gene>